<reference evidence="1 2" key="2">
    <citation type="submission" date="2018-11" db="EMBL/GenBank/DDBJ databases">
        <authorList>
            <consortium name="Pathogen Informatics"/>
        </authorList>
    </citation>
    <scope>NUCLEOTIDE SEQUENCE [LARGE SCALE GENOMIC DNA]</scope>
</reference>
<gene>
    <name evidence="1" type="ORF">BTMF_LOCUS4084</name>
</gene>
<accession>A0A0R3QEK0</accession>
<evidence type="ECO:0000313" key="3">
    <source>
        <dbReference type="WBParaSite" id="BTMF_0000479001-mRNA-1"/>
    </source>
</evidence>
<keyword evidence="2" id="KW-1185">Reference proteome</keyword>
<organism evidence="3">
    <name type="scientific">Brugia timori</name>
    <dbReference type="NCBI Taxonomy" id="42155"/>
    <lineage>
        <taxon>Eukaryota</taxon>
        <taxon>Metazoa</taxon>
        <taxon>Ecdysozoa</taxon>
        <taxon>Nematoda</taxon>
        <taxon>Chromadorea</taxon>
        <taxon>Rhabditida</taxon>
        <taxon>Spirurina</taxon>
        <taxon>Spiruromorpha</taxon>
        <taxon>Filarioidea</taxon>
        <taxon>Onchocercidae</taxon>
        <taxon>Brugia</taxon>
    </lineage>
</organism>
<dbReference type="AlphaFoldDB" id="A0A0R3QEK0"/>
<name>A0A0R3QEK0_9BILA</name>
<sequence length="142" mass="17216">MRFSSFQQLYHLQSSNHHLNLLPPFSFHQEESDQLVSRNLCWAVQLQFLQLPQPHCKQFRKLKIVHLLQHLLKEKWRKFGFQHSGLLFLHIWMYLLVPDSAFLPRQHQLLSVMPKLTLDLQTLLFHPPFQYLMNYHSYELLN</sequence>
<dbReference type="WBParaSite" id="BTMF_0000479001-mRNA-1">
    <property type="protein sequence ID" value="BTMF_0000479001-mRNA-1"/>
    <property type="gene ID" value="BTMF_0000479001"/>
</dbReference>
<reference evidence="3" key="1">
    <citation type="submission" date="2017-02" db="UniProtKB">
        <authorList>
            <consortium name="WormBaseParasite"/>
        </authorList>
    </citation>
    <scope>IDENTIFICATION</scope>
</reference>
<proteinExistence type="predicted"/>
<evidence type="ECO:0000313" key="2">
    <source>
        <dbReference type="Proteomes" id="UP000280834"/>
    </source>
</evidence>
<dbReference type="Proteomes" id="UP000280834">
    <property type="component" value="Unassembled WGS sequence"/>
</dbReference>
<dbReference type="EMBL" id="UZAG01003907">
    <property type="protein sequence ID" value="VDO16063.1"/>
    <property type="molecule type" value="Genomic_DNA"/>
</dbReference>
<protein>
    <submittedName>
        <fullName evidence="3">Ovule protein</fullName>
    </submittedName>
</protein>
<evidence type="ECO:0000313" key="1">
    <source>
        <dbReference type="EMBL" id="VDO16063.1"/>
    </source>
</evidence>